<dbReference type="GO" id="GO:0032012">
    <property type="term" value="P:regulation of ARF protein signal transduction"/>
    <property type="evidence" value="ECO:0007669"/>
    <property type="project" value="InterPro"/>
</dbReference>
<feature type="domain" description="SEC7" evidence="2">
    <location>
        <begin position="112"/>
        <end position="309"/>
    </location>
</feature>
<evidence type="ECO:0000256" key="1">
    <source>
        <dbReference type="SAM" id="MobiDB-lite"/>
    </source>
</evidence>
<dbReference type="OrthoDB" id="430364at2759"/>
<dbReference type="Pfam" id="PF01369">
    <property type="entry name" value="Sec7"/>
    <property type="match status" value="1"/>
</dbReference>
<protein>
    <submittedName>
        <fullName evidence="3">Sec7 domain-containing protein</fullName>
    </submittedName>
</protein>
<dbReference type="SMART" id="SM00222">
    <property type="entry name" value="Sec7"/>
    <property type="match status" value="1"/>
</dbReference>
<dbReference type="EMBL" id="VDMD01000001">
    <property type="protein sequence ID" value="TRM69931.1"/>
    <property type="molecule type" value="Genomic_DNA"/>
</dbReference>
<dbReference type="SUPFAM" id="SSF48425">
    <property type="entry name" value="Sec7 domain"/>
    <property type="match status" value="1"/>
</dbReference>
<dbReference type="Gene3D" id="2.30.29.30">
    <property type="entry name" value="Pleckstrin-homology domain (PH domain)/Phosphotyrosine-binding domain (PTB)"/>
    <property type="match status" value="1"/>
</dbReference>
<dbReference type="Proteomes" id="UP000320762">
    <property type="component" value="Unassembled WGS sequence"/>
</dbReference>
<name>A0A550CYR3_9AGAR</name>
<dbReference type="STRING" id="97359.A0A550CYR3"/>
<feature type="region of interest" description="Disordered" evidence="1">
    <location>
        <begin position="504"/>
        <end position="531"/>
    </location>
</feature>
<evidence type="ECO:0000313" key="3">
    <source>
        <dbReference type="EMBL" id="TRM69931.1"/>
    </source>
</evidence>
<feature type="non-terminal residue" evidence="3">
    <location>
        <position position="1"/>
    </location>
</feature>
<accession>A0A550CYR3</accession>
<dbReference type="Gene3D" id="1.10.1000.11">
    <property type="entry name" value="Arf Nucleotide-binding Site Opener,domain 2"/>
    <property type="match status" value="1"/>
</dbReference>
<dbReference type="AlphaFoldDB" id="A0A550CYR3"/>
<dbReference type="SUPFAM" id="SSF50729">
    <property type="entry name" value="PH domain-like"/>
    <property type="match status" value="1"/>
</dbReference>
<dbReference type="PANTHER" id="PTHR10663:SF405">
    <property type="entry name" value="ARF GUANINE NUCLEOTIDE EXCHANGE FACTOR SYT1"/>
    <property type="match status" value="1"/>
</dbReference>
<dbReference type="InterPro" id="IPR011993">
    <property type="entry name" value="PH-like_dom_sf"/>
</dbReference>
<sequence>QGPVVLERLEESLAQGSRSPMLAAAVDEPSRKLLLSSPVLQVVNANTVKDRFLFLFTDILVIAKPVIQESDNVLDPAWALVAPDKKFIVKSVVRLRDLRFSDERSDSQTKGSNATALPRSAAMRAFVHQFARDPDMAISTLLTKAGTAGNAAAVGQLLFRTLELDRASLGEYLSQRTSKVVLKTFVDTFGFAGIRVDKALRAFLMSIHVPSRAPPSALDTLLDAFASRWYVANAGIVAYDRDLAIRFVRAIVQLNELLHGSIASEPGPTGYMMNQISTRDFMAAFRRFDPRYLVADDLLEDVYHSIRGERLSMARDSSSGGPVEIPVTIKRPVPMRLTYKIQSEPIIFRIPQPDNQFAIHLSGQGLIFDPDVLYFSRSPEASFRVTGTALGPTTLVLRRAGPNALRYNGLPLSSSIRVERAFMRNTFQVAFRERGGAKRRYMFSVDDHLLRHQWATYLPRQIRACAGDGAVIPPGAFHPAAENVALAVLQDTLIGRRASRVVPAPTAHVRSKSRSKVYHRHGAGRNELELG</sequence>
<feature type="non-terminal residue" evidence="3">
    <location>
        <position position="531"/>
    </location>
</feature>
<dbReference type="PROSITE" id="PS50190">
    <property type="entry name" value="SEC7"/>
    <property type="match status" value="1"/>
</dbReference>
<organism evidence="3 4">
    <name type="scientific">Schizophyllum amplum</name>
    <dbReference type="NCBI Taxonomy" id="97359"/>
    <lineage>
        <taxon>Eukaryota</taxon>
        <taxon>Fungi</taxon>
        <taxon>Dikarya</taxon>
        <taxon>Basidiomycota</taxon>
        <taxon>Agaricomycotina</taxon>
        <taxon>Agaricomycetes</taxon>
        <taxon>Agaricomycetidae</taxon>
        <taxon>Agaricales</taxon>
        <taxon>Schizophyllaceae</taxon>
        <taxon>Schizophyllum</taxon>
    </lineage>
</organism>
<keyword evidence="4" id="KW-1185">Reference proteome</keyword>
<dbReference type="Gene3D" id="1.10.220.20">
    <property type="match status" value="1"/>
</dbReference>
<evidence type="ECO:0000313" key="4">
    <source>
        <dbReference type="Proteomes" id="UP000320762"/>
    </source>
</evidence>
<dbReference type="PANTHER" id="PTHR10663">
    <property type="entry name" value="GUANYL-NUCLEOTIDE EXCHANGE FACTOR"/>
    <property type="match status" value="1"/>
</dbReference>
<dbReference type="InterPro" id="IPR035999">
    <property type="entry name" value="Sec7_dom_sf"/>
</dbReference>
<comment type="caution">
    <text evidence="3">The sequence shown here is derived from an EMBL/GenBank/DDBJ whole genome shotgun (WGS) entry which is preliminary data.</text>
</comment>
<evidence type="ECO:0000259" key="2">
    <source>
        <dbReference type="PROSITE" id="PS50190"/>
    </source>
</evidence>
<proteinExistence type="predicted"/>
<dbReference type="InterPro" id="IPR023394">
    <property type="entry name" value="Sec7_C_sf"/>
</dbReference>
<reference evidence="3 4" key="1">
    <citation type="journal article" date="2019" name="New Phytol.">
        <title>Comparative genomics reveals unique wood-decay strategies and fruiting body development in the Schizophyllaceae.</title>
        <authorList>
            <person name="Almasi E."/>
            <person name="Sahu N."/>
            <person name="Krizsan K."/>
            <person name="Balint B."/>
            <person name="Kovacs G.M."/>
            <person name="Kiss B."/>
            <person name="Cseklye J."/>
            <person name="Drula E."/>
            <person name="Henrissat B."/>
            <person name="Nagy I."/>
            <person name="Chovatia M."/>
            <person name="Adam C."/>
            <person name="LaButti K."/>
            <person name="Lipzen A."/>
            <person name="Riley R."/>
            <person name="Grigoriev I.V."/>
            <person name="Nagy L.G."/>
        </authorList>
    </citation>
    <scope>NUCLEOTIDE SEQUENCE [LARGE SCALE GENOMIC DNA]</scope>
    <source>
        <strain evidence="3 4">NL-1724</strain>
    </source>
</reference>
<dbReference type="GO" id="GO:0005085">
    <property type="term" value="F:guanyl-nucleotide exchange factor activity"/>
    <property type="evidence" value="ECO:0007669"/>
    <property type="project" value="InterPro"/>
</dbReference>
<gene>
    <name evidence="3" type="ORF">BD626DRAFT_355694</name>
</gene>
<feature type="compositionally biased region" description="Basic residues" evidence="1">
    <location>
        <begin position="509"/>
        <end position="523"/>
    </location>
</feature>
<dbReference type="InterPro" id="IPR000904">
    <property type="entry name" value="Sec7_dom"/>
</dbReference>